<keyword evidence="3" id="KW-1185">Reference proteome</keyword>
<sequence length="394" mass="45285">MGNILSKKNVSSHSLDEKDWELYNDNLNSFNSFKIPKIFDEKNKHDYLFIALADGTENDLKDPKRYTNVAKLHEELRDNKNINIKFEYVTGVGTYEGKGNIIDKTMAKVDAAFSFSHKKRVERLYKSFSKQANIWKSNDPKANISIVEVGFSRGSGVIALLNQMIHEKGIKDTINKVWKDGEKVLTGDYLIKPGQTPQAVLLYDPVTTYMKENFSLSNSTISALQINANNEYRDLFPLSHIAQGKNQLQISLPGCHTDIGGGYDKNGLSFYSKNIANQYLNKMINTKELLFKKTRLPSKDDPSIVIHHSEEHNILYKKEEQRGVIFMDKNQYDLKTKSLNISSLDKSNFFYRSNSMNNKIKEFKNQRLKQLNSQNKQLNKNEISKNIDLEKSIF</sequence>
<gene>
    <name evidence="2" type="ORF">CP965_05430</name>
</gene>
<feature type="domain" description="T6SS Phospholipase effector Tle1-like catalytic" evidence="1">
    <location>
        <begin position="50"/>
        <end position="171"/>
    </location>
</feature>
<accession>A0A4Q1ATN3</accession>
<dbReference type="RefSeq" id="WP_129061063.1">
    <property type="nucleotide sequence ID" value="NZ_NXIE01000002.1"/>
</dbReference>
<dbReference type="AlphaFoldDB" id="A0A4Q1ATN3"/>
<organism evidence="2 3">
    <name type="scientific">Halarcobacter mediterraneus</name>
    <dbReference type="NCBI Taxonomy" id="2023153"/>
    <lineage>
        <taxon>Bacteria</taxon>
        <taxon>Pseudomonadati</taxon>
        <taxon>Campylobacterota</taxon>
        <taxon>Epsilonproteobacteria</taxon>
        <taxon>Campylobacterales</taxon>
        <taxon>Arcobacteraceae</taxon>
        <taxon>Halarcobacter</taxon>
    </lineage>
</organism>
<evidence type="ECO:0000313" key="2">
    <source>
        <dbReference type="EMBL" id="RXK13242.1"/>
    </source>
</evidence>
<dbReference type="InterPro" id="IPR018712">
    <property type="entry name" value="Tle1-like_cat"/>
</dbReference>
<dbReference type="PANTHER" id="PTHR33840">
    <property type="match status" value="1"/>
</dbReference>
<dbReference type="OrthoDB" id="5445630at2"/>
<evidence type="ECO:0000313" key="3">
    <source>
        <dbReference type="Proteomes" id="UP000289718"/>
    </source>
</evidence>
<reference evidence="2 3" key="1">
    <citation type="submission" date="2017-09" db="EMBL/GenBank/DDBJ databases">
        <title>Genomics of the genus Arcobacter.</title>
        <authorList>
            <person name="Perez-Cataluna A."/>
            <person name="Figueras M.J."/>
            <person name="Salas-Masso N."/>
        </authorList>
    </citation>
    <scope>NUCLEOTIDE SEQUENCE [LARGE SCALE GENOMIC DNA]</scope>
    <source>
        <strain evidence="2 3">F156-34</strain>
    </source>
</reference>
<dbReference type="EMBL" id="NXIE01000002">
    <property type="protein sequence ID" value="RXK13242.1"/>
    <property type="molecule type" value="Genomic_DNA"/>
</dbReference>
<dbReference type="Proteomes" id="UP000289718">
    <property type="component" value="Unassembled WGS sequence"/>
</dbReference>
<protein>
    <recommendedName>
        <fullName evidence="1">T6SS Phospholipase effector Tle1-like catalytic domain-containing protein</fullName>
    </recommendedName>
</protein>
<proteinExistence type="predicted"/>
<dbReference type="PANTHER" id="PTHR33840:SF1">
    <property type="entry name" value="TLE1 PHOSPHOLIPASE DOMAIN-CONTAINING PROTEIN"/>
    <property type="match status" value="1"/>
</dbReference>
<name>A0A4Q1ATN3_9BACT</name>
<evidence type="ECO:0000259" key="1">
    <source>
        <dbReference type="Pfam" id="PF09994"/>
    </source>
</evidence>
<comment type="caution">
    <text evidence="2">The sequence shown here is derived from an EMBL/GenBank/DDBJ whole genome shotgun (WGS) entry which is preliminary data.</text>
</comment>
<dbReference type="Pfam" id="PF09994">
    <property type="entry name" value="T6SS_Tle1-like_cat"/>
    <property type="match status" value="1"/>
</dbReference>